<keyword evidence="4 8" id="KW-0132">Cell division</keyword>
<evidence type="ECO:0000256" key="4">
    <source>
        <dbReference type="ARBA" id="ARBA00022618"/>
    </source>
</evidence>
<dbReference type="Gene3D" id="6.10.250.660">
    <property type="match status" value="1"/>
</dbReference>
<protein>
    <submittedName>
        <fullName evidence="8">Cell division initiation protein</fullName>
    </submittedName>
</protein>
<evidence type="ECO:0000256" key="6">
    <source>
        <dbReference type="ARBA" id="ARBA00023306"/>
    </source>
</evidence>
<reference evidence="8 9" key="1">
    <citation type="submission" date="2016-11" db="EMBL/GenBank/DDBJ databases">
        <authorList>
            <person name="Jaros S."/>
            <person name="Januszkiewicz K."/>
            <person name="Wedrychowicz H."/>
        </authorList>
    </citation>
    <scope>NUCLEOTIDE SEQUENCE [LARGE SCALE GENOMIC DNA]</scope>
    <source>
        <strain evidence="8 9">DSM 14501</strain>
    </source>
</reference>
<feature type="coiled-coil region" evidence="7">
    <location>
        <begin position="28"/>
        <end position="123"/>
    </location>
</feature>
<accession>A0A1M6LJD9</accession>
<sequence length="152" mass="17834">MITPLDIENKEFSKSFRGYNENEVDEFLEKIIESYEKLINENANLKEKNKLLEEQVEKYNSIERTLKDTLVVAQSAAEEVAVNANKKAELIIKEAEEKAKKIIENANDEVLKINRKYEELKKDFQIFKTRFKTLLESQLKLLDTSEEDMNLD</sequence>
<dbReference type="Proteomes" id="UP000184082">
    <property type="component" value="Unassembled WGS sequence"/>
</dbReference>
<dbReference type="PANTHER" id="PTHR35794">
    <property type="entry name" value="CELL DIVISION PROTEIN DIVIVA"/>
    <property type="match status" value="1"/>
</dbReference>
<evidence type="ECO:0000256" key="7">
    <source>
        <dbReference type="SAM" id="Coils"/>
    </source>
</evidence>
<dbReference type="AlphaFoldDB" id="A0A1M6LJD9"/>
<evidence type="ECO:0000256" key="3">
    <source>
        <dbReference type="ARBA" id="ARBA00022490"/>
    </source>
</evidence>
<comment type="subcellular location">
    <subcellularLocation>
        <location evidence="1">Cytoplasm</location>
    </subcellularLocation>
</comment>
<evidence type="ECO:0000256" key="2">
    <source>
        <dbReference type="ARBA" id="ARBA00009008"/>
    </source>
</evidence>
<name>A0A1M6LJD9_9FIRM</name>
<gene>
    <name evidence="8" type="ORF">SAMN02745883_00229</name>
</gene>
<dbReference type="GO" id="GO:0005737">
    <property type="term" value="C:cytoplasm"/>
    <property type="evidence" value="ECO:0007669"/>
    <property type="project" value="UniProtKB-SubCell"/>
</dbReference>
<dbReference type="NCBIfam" id="TIGR03544">
    <property type="entry name" value="DivI1A_domain"/>
    <property type="match status" value="1"/>
</dbReference>
<comment type="similarity">
    <text evidence="2">Belongs to the DivIVA family.</text>
</comment>
<dbReference type="InterPro" id="IPR019933">
    <property type="entry name" value="DivIVA_domain"/>
</dbReference>
<evidence type="ECO:0000256" key="1">
    <source>
        <dbReference type="ARBA" id="ARBA00004496"/>
    </source>
</evidence>
<evidence type="ECO:0000256" key="5">
    <source>
        <dbReference type="ARBA" id="ARBA00023054"/>
    </source>
</evidence>
<keyword evidence="6" id="KW-0131">Cell cycle</keyword>
<dbReference type="PANTHER" id="PTHR35794:SF2">
    <property type="entry name" value="CELL DIVISION PROTEIN DIVIVA"/>
    <property type="match status" value="1"/>
</dbReference>
<dbReference type="GO" id="GO:0051301">
    <property type="term" value="P:cell division"/>
    <property type="evidence" value="ECO:0007669"/>
    <property type="project" value="UniProtKB-KW"/>
</dbReference>
<dbReference type="STRING" id="1121266.SAMN02745883_00229"/>
<organism evidence="8 9">
    <name type="scientific">Caminicella sporogenes DSM 14501</name>
    <dbReference type="NCBI Taxonomy" id="1121266"/>
    <lineage>
        <taxon>Bacteria</taxon>
        <taxon>Bacillati</taxon>
        <taxon>Bacillota</taxon>
        <taxon>Clostridia</taxon>
        <taxon>Peptostreptococcales</taxon>
        <taxon>Caminicellaceae</taxon>
        <taxon>Caminicella</taxon>
    </lineage>
</organism>
<keyword evidence="5 7" id="KW-0175">Coiled coil</keyword>
<dbReference type="EMBL" id="FRAJ01000003">
    <property type="protein sequence ID" value="SHJ71317.1"/>
    <property type="molecule type" value="Genomic_DNA"/>
</dbReference>
<keyword evidence="3" id="KW-0963">Cytoplasm</keyword>
<dbReference type="RefSeq" id="WP_072965545.1">
    <property type="nucleotide sequence ID" value="NZ_FRAJ01000003.1"/>
</dbReference>
<dbReference type="Pfam" id="PF05103">
    <property type="entry name" value="DivIVA"/>
    <property type="match status" value="1"/>
</dbReference>
<keyword evidence="9" id="KW-1185">Reference proteome</keyword>
<proteinExistence type="inferred from homology"/>
<dbReference type="InterPro" id="IPR007793">
    <property type="entry name" value="DivIVA_fam"/>
</dbReference>
<evidence type="ECO:0000313" key="8">
    <source>
        <dbReference type="EMBL" id="SHJ71317.1"/>
    </source>
</evidence>
<evidence type="ECO:0000313" key="9">
    <source>
        <dbReference type="Proteomes" id="UP000184082"/>
    </source>
</evidence>